<name>A0A3M7TEQ1_9FLAO</name>
<dbReference type="Proteomes" id="UP000278775">
    <property type="component" value="Unassembled WGS sequence"/>
</dbReference>
<dbReference type="InterPro" id="IPR024363">
    <property type="entry name" value="DUF3853"/>
</dbReference>
<dbReference type="AlphaFoldDB" id="A0A3M7TEQ1"/>
<dbReference type="EMBL" id="QWIU01000002">
    <property type="protein sequence ID" value="RNA61456.1"/>
    <property type="molecule type" value="Genomic_DNA"/>
</dbReference>
<protein>
    <submittedName>
        <fullName evidence="1">DUF3853 family protein</fullName>
    </submittedName>
</protein>
<dbReference type="RefSeq" id="WP_122635597.1">
    <property type="nucleotide sequence ID" value="NZ_QWIU01000002.1"/>
</dbReference>
<evidence type="ECO:0000313" key="2">
    <source>
        <dbReference type="Proteomes" id="UP000278775"/>
    </source>
</evidence>
<evidence type="ECO:0000313" key="1">
    <source>
        <dbReference type="EMBL" id="RNA61456.1"/>
    </source>
</evidence>
<proteinExistence type="predicted"/>
<gene>
    <name evidence="1" type="ORF">D1631_05665</name>
</gene>
<reference evidence="1 2" key="1">
    <citation type="submission" date="2018-08" db="EMBL/GenBank/DDBJ databases">
        <title>Chryseobacterium nematophagum: a novel matrix digesting pathogen of nematodes.</title>
        <authorList>
            <person name="Page A."/>
            <person name="Roberts M."/>
            <person name="Felix M.-A."/>
            <person name="Weir W."/>
        </authorList>
    </citation>
    <scope>NUCLEOTIDE SEQUENCE [LARGE SCALE GENOMIC DNA]</scope>
    <source>
        <strain evidence="1 2">JUb129</strain>
    </source>
</reference>
<dbReference type="OrthoDB" id="1151565at2"/>
<accession>A0A3M7TEQ1</accession>
<comment type="caution">
    <text evidence="1">The sequence shown here is derived from an EMBL/GenBank/DDBJ whole genome shotgun (WGS) entry which is preliminary data.</text>
</comment>
<dbReference type="Pfam" id="PF12964">
    <property type="entry name" value="DUF3853"/>
    <property type="match status" value="1"/>
</dbReference>
<organism evidence="1 2">
    <name type="scientific">Chryseobacterium nematophagum</name>
    <dbReference type="NCBI Taxonomy" id="2305228"/>
    <lineage>
        <taxon>Bacteria</taxon>
        <taxon>Pseudomonadati</taxon>
        <taxon>Bacteroidota</taxon>
        <taxon>Flavobacteriia</taxon>
        <taxon>Flavobacteriales</taxon>
        <taxon>Weeksellaceae</taxon>
        <taxon>Chryseobacterium group</taxon>
        <taxon>Chryseobacterium</taxon>
    </lineage>
</organism>
<sequence>MINKNTRLSELTVEEYLSLQMKLYKKYEYGIKGIAKIFGCSRDKAQKIKNSGDIDGAIYQNKNIIVVDVDKALELFALNAKK</sequence>